<organism evidence="4 5">
    <name type="scientific">Marinobacter zhanjiangensis</name>
    <dbReference type="NCBI Taxonomy" id="578215"/>
    <lineage>
        <taxon>Bacteria</taxon>
        <taxon>Pseudomonadati</taxon>
        <taxon>Pseudomonadota</taxon>
        <taxon>Gammaproteobacteria</taxon>
        <taxon>Pseudomonadales</taxon>
        <taxon>Marinobacteraceae</taxon>
        <taxon>Marinobacter</taxon>
    </lineage>
</organism>
<comment type="caution">
    <text evidence="4">The sequence shown here is derived from an EMBL/GenBank/DDBJ whole genome shotgun (WGS) entry which is preliminary data.</text>
</comment>
<dbReference type="PANTHER" id="PTHR33525">
    <property type="match status" value="1"/>
</dbReference>
<dbReference type="InterPro" id="IPR011006">
    <property type="entry name" value="CheY-like_superfamily"/>
</dbReference>
<evidence type="ECO:0000259" key="2">
    <source>
        <dbReference type="PROSITE" id="PS50110"/>
    </source>
</evidence>
<feature type="domain" description="Response regulatory" evidence="2">
    <location>
        <begin position="2"/>
        <end position="118"/>
    </location>
</feature>
<dbReference type="SUPFAM" id="SSF109604">
    <property type="entry name" value="HD-domain/PDEase-like"/>
    <property type="match status" value="1"/>
</dbReference>
<evidence type="ECO:0000313" key="5">
    <source>
        <dbReference type="Proteomes" id="UP000601597"/>
    </source>
</evidence>
<dbReference type="EMBL" id="BMXV01000004">
    <property type="protein sequence ID" value="GGY71848.1"/>
    <property type="molecule type" value="Genomic_DNA"/>
</dbReference>
<reference evidence="5" key="1">
    <citation type="journal article" date="2019" name="Int. J. Syst. Evol. Microbiol.">
        <title>The Global Catalogue of Microorganisms (GCM) 10K type strain sequencing project: providing services to taxonomists for standard genome sequencing and annotation.</title>
        <authorList>
            <consortium name="The Broad Institute Genomics Platform"/>
            <consortium name="The Broad Institute Genome Sequencing Center for Infectious Disease"/>
            <person name="Wu L."/>
            <person name="Ma J."/>
        </authorList>
    </citation>
    <scope>NUCLEOTIDE SEQUENCE [LARGE SCALE GENOMIC DNA]</scope>
    <source>
        <strain evidence="5">KCTC 22280</strain>
    </source>
</reference>
<keyword evidence="5" id="KW-1185">Reference proteome</keyword>
<comment type="caution">
    <text evidence="1">Lacks conserved residue(s) required for the propagation of feature annotation.</text>
</comment>
<gene>
    <name evidence="4" type="ORF">GCM10007071_18550</name>
</gene>
<dbReference type="Pfam" id="PF00072">
    <property type="entry name" value="Response_reg"/>
    <property type="match status" value="1"/>
</dbReference>
<dbReference type="Gene3D" id="3.40.50.2300">
    <property type="match status" value="1"/>
</dbReference>
<accession>A0ABQ3AZ05</accession>
<feature type="domain" description="HDOD" evidence="3">
    <location>
        <begin position="143"/>
        <end position="333"/>
    </location>
</feature>
<dbReference type="Proteomes" id="UP000601597">
    <property type="component" value="Unassembled WGS sequence"/>
</dbReference>
<dbReference type="Gene3D" id="1.10.3210.10">
    <property type="entry name" value="Hypothetical protein af1432"/>
    <property type="match status" value="1"/>
</dbReference>
<dbReference type="PROSITE" id="PS50110">
    <property type="entry name" value="RESPONSE_REGULATORY"/>
    <property type="match status" value="1"/>
</dbReference>
<dbReference type="InterPro" id="IPR013976">
    <property type="entry name" value="HDOD"/>
</dbReference>
<dbReference type="InterPro" id="IPR052340">
    <property type="entry name" value="RNase_Y/CdgJ"/>
</dbReference>
<dbReference type="PROSITE" id="PS51833">
    <property type="entry name" value="HDOD"/>
    <property type="match status" value="1"/>
</dbReference>
<proteinExistence type="predicted"/>
<dbReference type="RefSeq" id="WP_189575705.1">
    <property type="nucleotide sequence ID" value="NZ_BMXV01000004.1"/>
</dbReference>
<dbReference type="CDD" id="cd00156">
    <property type="entry name" value="REC"/>
    <property type="match status" value="1"/>
</dbReference>
<dbReference type="SMART" id="SM00448">
    <property type="entry name" value="REC"/>
    <property type="match status" value="1"/>
</dbReference>
<sequence length="379" mass="41356">MNVLILDADVPVAELMETLVSGLFSRARIHTFQTVSEALAGLEQVRPDLVVCEWELPDGRGLDLVRAVRQRDRDVPVLMLSAKADRDKVLSAARYRIQGFVPKPFSANVMQQRLRALVPAGTPDGPHTSFETMLRKASDTQVYLPADLDPSSVMALIEQADILSAADLAREWRKEAALTVRLLDVANSSAFRRTGEPCGNLRDAVTLLGVGMSLNHALAQSLDITHKLSDPYLRELAREQSQKSLELAELASTMARKLGLDPAPCFTAGLLHRVGELAVISSAQQFIASDGALDNDDVDLALYQWSGPLGNVLKVAWRLPLPLRDLIGACYLLPRGTSERSKAVMRTAWLLGNDMSRSQECERLLARLGMDAKSAGAPA</sequence>
<dbReference type="SUPFAM" id="SSF52172">
    <property type="entry name" value="CheY-like"/>
    <property type="match status" value="1"/>
</dbReference>
<dbReference type="InterPro" id="IPR001789">
    <property type="entry name" value="Sig_transdc_resp-reg_receiver"/>
</dbReference>
<name>A0ABQ3AZ05_9GAMM</name>
<dbReference type="Pfam" id="PF08668">
    <property type="entry name" value="HDOD"/>
    <property type="match status" value="1"/>
</dbReference>
<dbReference type="PANTHER" id="PTHR33525:SF3">
    <property type="entry name" value="RIBONUCLEASE Y"/>
    <property type="match status" value="1"/>
</dbReference>
<protein>
    <submittedName>
        <fullName evidence="4">Response regulator</fullName>
    </submittedName>
</protein>
<evidence type="ECO:0000313" key="4">
    <source>
        <dbReference type="EMBL" id="GGY71848.1"/>
    </source>
</evidence>
<evidence type="ECO:0000256" key="1">
    <source>
        <dbReference type="PROSITE-ProRule" id="PRU00169"/>
    </source>
</evidence>
<evidence type="ECO:0000259" key="3">
    <source>
        <dbReference type="PROSITE" id="PS51833"/>
    </source>
</evidence>